<dbReference type="EMBL" id="MGER01000051">
    <property type="protein sequence ID" value="OGL87839.1"/>
    <property type="molecule type" value="Genomic_DNA"/>
</dbReference>
<keyword evidence="1" id="KW-0808">Transferase</keyword>
<evidence type="ECO:0000256" key="1">
    <source>
        <dbReference type="ARBA" id="ARBA00022679"/>
    </source>
</evidence>
<accession>A0A1F7VBD2</accession>
<feature type="domain" description="Methyltransferase" evidence="2">
    <location>
        <begin position="39"/>
        <end position="128"/>
    </location>
</feature>
<evidence type="ECO:0000259" key="2">
    <source>
        <dbReference type="Pfam" id="PF13649"/>
    </source>
</evidence>
<proteinExistence type="predicted"/>
<comment type="caution">
    <text evidence="3">The sequence shown here is derived from an EMBL/GenBank/DDBJ whole genome shotgun (WGS) entry which is preliminary data.</text>
</comment>
<dbReference type="Proteomes" id="UP000178264">
    <property type="component" value="Unassembled WGS sequence"/>
</dbReference>
<dbReference type="SUPFAM" id="SSF53335">
    <property type="entry name" value="S-adenosyl-L-methionine-dependent methyltransferases"/>
    <property type="match status" value="1"/>
</dbReference>
<name>A0A1F7VBD2_9BACT</name>
<dbReference type="InterPro" id="IPR041698">
    <property type="entry name" value="Methyltransf_25"/>
</dbReference>
<dbReference type="Gene3D" id="3.40.50.150">
    <property type="entry name" value="Vaccinia Virus protein VP39"/>
    <property type="match status" value="1"/>
</dbReference>
<gene>
    <name evidence="3" type="ORF">A3I42_02365</name>
</gene>
<sequence>MSDAVYWKNKWANRPSEPAHRFAVRAYKLIQDKKFETLLDLGCGAGRDARYFSRKGLSVTAIDRSSSGIRAIQSRNPRIRCILGDLRAVKLKKNSFDVIYAHLSLHYFDDRTTRRIFQKIYRALKRGGLFFAKCKSVDDPLCGKGEKQGSDMYYLGHVRHFFSKTYMAEMLTPFKILTIRKTSSVYHQNKTAFIEAIATK</sequence>
<dbReference type="AlphaFoldDB" id="A0A1F7VBD2"/>
<protein>
    <recommendedName>
        <fullName evidence="2">Methyltransferase domain-containing protein</fullName>
    </recommendedName>
</protein>
<dbReference type="GO" id="GO:0016740">
    <property type="term" value="F:transferase activity"/>
    <property type="evidence" value="ECO:0007669"/>
    <property type="project" value="UniProtKB-KW"/>
</dbReference>
<evidence type="ECO:0000313" key="3">
    <source>
        <dbReference type="EMBL" id="OGL87839.1"/>
    </source>
</evidence>
<dbReference type="Pfam" id="PF13649">
    <property type="entry name" value="Methyltransf_25"/>
    <property type="match status" value="1"/>
</dbReference>
<dbReference type="PANTHER" id="PTHR43861">
    <property type="entry name" value="TRANS-ACONITATE 2-METHYLTRANSFERASE-RELATED"/>
    <property type="match status" value="1"/>
</dbReference>
<reference evidence="3 4" key="1">
    <citation type="journal article" date="2016" name="Nat. Commun.">
        <title>Thousands of microbial genomes shed light on interconnected biogeochemical processes in an aquifer system.</title>
        <authorList>
            <person name="Anantharaman K."/>
            <person name="Brown C.T."/>
            <person name="Hug L.A."/>
            <person name="Sharon I."/>
            <person name="Castelle C.J."/>
            <person name="Probst A.J."/>
            <person name="Thomas B.C."/>
            <person name="Singh A."/>
            <person name="Wilkins M.J."/>
            <person name="Karaoz U."/>
            <person name="Brodie E.L."/>
            <person name="Williams K.H."/>
            <person name="Hubbard S.S."/>
            <person name="Banfield J.F."/>
        </authorList>
    </citation>
    <scope>NUCLEOTIDE SEQUENCE [LARGE SCALE GENOMIC DNA]</scope>
</reference>
<evidence type="ECO:0000313" key="4">
    <source>
        <dbReference type="Proteomes" id="UP000178264"/>
    </source>
</evidence>
<organism evidence="3 4">
    <name type="scientific">Candidatus Uhrbacteria bacterium RIFCSPLOWO2_02_FULL_49_11</name>
    <dbReference type="NCBI Taxonomy" id="1802409"/>
    <lineage>
        <taxon>Bacteria</taxon>
        <taxon>Candidatus Uhriibacteriota</taxon>
    </lineage>
</organism>
<dbReference type="InterPro" id="IPR029063">
    <property type="entry name" value="SAM-dependent_MTases_sf"/>
</dbReference>
<dbReference type="CDD" id="cd02440">
    <property type="entry name" value="AdoMet_MTases"/>
    <property type="match status" value="1"/>
</dbReference>